<evidence type="ECO:0000313" key="2">
    <source>
        <dbReference type="Proteomes" id="UP001172159"/>
    </source>
</evidence>
<name>A0AA40E5Y7_9PEZI</name>
<accession>A0AA40E5Y7</accession>
<dbReference type="Proteomes" id="UP001172159">
    <property type="component" value="Unassembled WGS sequence"/>
</dbReference>
<gene>
    <name evidence="1" type="ORF">B0T21DRAFT_294308</name>
</gene>
<dbReference type="AlphaFoldDB" id="A0AA40E5Y7"/>
<dbReference type="EMBL" id="JAUKTV010000011">
    <property type="protein sequence ID" value="KAK0723708.1"/>
    <property type="molecule type" value="Genomic_DNA"/>
</dbReference>
<keyword evidence="2" id="KW-1185">Reference proteome</keyword>
<evidence type="ECO:0000313" key="1">
    <source>
        <dbReference type="EMBL" id="KAK0723708.1"/>
    </source>
</evidence>
<organism evidence="1 2">
    <name type="scientific">Apiosordaria backusii</name>
    <dbReference type="NCBI Taxonomy" id="314023"/>
    <lineage>
        <taxon>Eukaryota</taxon>
        <taxon>Fungi</taxon>
        <taxon>Dikarya</taxon>
        <taxon>Ascomycota</taxon>
        <taxon>Pezizomycotina</taxon>
        <taxon>Sordariomycetes</taxon>
        <taxon>Sordariomycetidae</taxon>
        <taxon>Sordariales</taxon>
        <taxon>Lasiosphaeriaceae</taxon>
        <taxon>Apiosordaria</taxon>
    </lineage>
</organism>
<proteinExistence type="predicted"/>
<sequence length="372" mass="42778">MASFHHGNNGTVDCIEYDAHPNRIAVVIRDNLPQLQCTLFSFDSKVTGRPWMISTLSQQPVSASRRPRVYILGLPLISAQACDFISAIPKEYLTWLSVTGPGSFVTLNMLKQRLEQTHSLETLHLRNFAGRAFEFKGNERLPPLRELVLDKYDWRHSSEETVDHWDFSQLKVLMLFSVKNLQSLFNAISQVPHSLETVVFDMKWGPEVIPSLQALCECPCLHTVVIRLPLKLPPTDTDLLQQLRIPLKEVHDNLAYDLAAGIFYFLLRKESGSATLQDIYVLFGEWEMWENPGMHPGHYFKYMGRSDKGIHLQDLNMFDMQAYLAEMARMAEEATTLDDAEEKKAQESLHEMYSLRHHTLWSEPLDRISLSF</sequence>
<protein>
    <submittedName>
        <fullName evidence="1">Uncharacterized protein</fullName>
    </submittedName>
</protein>
<comment type="caution">
    <text evidence="1">The sequence shown here is derived from an EMBL/GenBank/DDBJ whole genome shotgun (WGS) entry which is preliminary data.</text>
</comment>
<reference evidence="1" key="1">
    <citation type="submission" date="2023-06" db="EMBL/GenBank/DDBJ databases">
        <title>Genome-scale phylogeny and comparative genomics of the fungal order Sordariales.</title>
        <authorList>
            <consortium name="Lawrence Berkeley National Laboratory"/>
            <person name="Hensen N."/>
            <person name="Bonometti L."/>
            <person name="Westerberg I."/>
            <person name="Brannstrom I.O."/>
            <person name="Guillou S."/>
            <person name="Cros-Aarteil S."/>
            <person name="Calhoun S."/>
            <person name="Haridas S."/>
            <person name="Kuo A."/>
            <person name="Mondo S."/>
            <person name="Pangilinan J."/>
            <person name="Riley R."/>
            <person name="Labutti K."/>
            <person name="Andreopoulos B."/>
            <person name="Lipzen A."/>
            <person name="Chen C."/>
            <person name="Yanf M."/>
            <person name="Daum C."/>
            <person name="Ng V."/>
            <person name="Clum A."/>
            <person name="Steindorff A."/>
            <person name="Ohm R."/>
            <person name="Martin F."/>
            <person name="Silar P."/>
            <person name="Natvig D."/>
            <person name="Lalanne C."/>
            <person name="Gautier V."/>
            <person name="Ament-Velasquez S.L."/>
            <person name="Kruys A."/>
            <person name="Hutchinson M.I."/>
            <person name="Powell A.J."/>
            <person name="Barry K."/>
            <person name="Miller A.N."/>
            <person name="Grigoriev I.V."/>
            <person name="Debuchy R."/>
            <person name="Gladieux P."/>
            <person name="Thoren M.H."/>
            <person name="Johannesson H."/>
        </authorList>
    </citation>
    <scope>NUCLEOTIDE SEQUENCE</scope>
    <source>
        <strain evidence="1">CBS 540.89</strain>
    </source>
</reference>